<keyword evidence="7" id="KW-1133">Transmembrane helix</keyword>
<sequence>MFTSLILLTLVFMLVILVFYLFYLFLKKDQSLLELKAKYEHLKKNEDRQLEFVQQREDYEAMMVHELRSPLSVIRGSADLIKKESEKLSLQQKDSLLTQIFDSCTFLLNIVNDILDVSKIESGRFEIKKSTGNLNSVLQQCVDYYTPLAQERDIKINTEFDTSMADFKFDQDAIMHVMGNLLSNAIKFNKNKGAISVISKNKNDGYAQISVSDTGFGIPDDMKMRLFNKFVQVDNNKKVSQKGTGLGLVIAKGIVESHSGKIWIENNSPEGAVFKFTIPIKDD</sequence>
<keyword evidence="4" id="KW-0808">Transferase</keyword>
<name>A0A1F4UK38_UNCKA</name>
<dbReference type="SMART" id="SM00387">
    <property type="entry name" value="HATPase_c"/>
    <property type="match status" value="1"/>
</dbReference>
<dbReference type="Pfam" id="PF02518">
    <property type="entry name" value="HATPase_c"/>
    <property type="match status" value="1"/>
</dbReference>
<comment type="caution">
    <text evidence="9">The sequence shown here is derived from an EMBL/GenBank/DDBJ whole genome shotgun (WGS) entry which is preliminary data.</text>
</comment>
<dbReference type="InterPro" id="IPR050736">
    <property type="entry name" value="Sensor_HK_Regulatory"/>
</dbReference>
<evidence type="ECO:0000256" key="7">
    <source>
        <dbReference type="SAM" id="Phobius"/>
    </source>
</evidence>
<dbReference type="SMART" id="SM00388">
    <property type="entry name" value="HisKA"/>
    <property type="match status" value="1"/>
</dbReference>
<proteinExistence type="predicted"/>
<evidence type="ECO:0000256" key="4">
    <source>
        <dbReference type="ARBA" id="ARBA00022679"/>
    </source>
</evidence>
<dbReference type="InterPro" id="IPR036890">
    <property type="entry name" value="HATPase_C_sf"/>
</dbReference>
<feature type="domain" description="Histidine kinase" evidence="8">
    <location>
        <begin position="62"/>
        <end position="282"/>
    </location>
</feature>
<dbReference type="Gene3D" id="1.10.287.130">
    <property type="match status" value="1"/>
</dbReference>
<dbReference type="CDD" id="cd00082">
    <property type="entry name" value="HisKA"/>
    <property type="match status" value="1"/>
</dbReference>
<dbReference type="InterPro" id="IPR003594">
    <property type="entry name" value="HATPase_dom"/>
</dbReference>
<keyword evidence="5" id="KW-0418">Kinase</keyword>
<accession>A0A1F4UK38</accession>
<dbReference type="InterPro" id="IPR005467">
    <property type="entry name" value="His_kinase_dom"/>
</dbReference>
<dbReference type="EC" id="2.7.13.3" evidence="2"/>
<evidence type="ECO:0000313" key="9">
    <source>
        <dbReference type="EMBL" id="OGC45331.1"/>
    </source>
</evidence>
<dbReference type="Pfam" id="PF00512">
    <property type="entry name" value="HisKA"/>
    <property type="match status" value="1"/>
</dbReference>
<evidence type="ECO:0000259" key="8">
    <source>
        <dbReference type="PROSITE" id="PS50109"/>
    </source>
</evidence>
<dbReference type="AlphaFoldDB" id="A0A1F4UK38"/>
<dbReference type="PANTHER" id="PTHR43711:SF26">
    <property type="entry name" value="SENSOR HISTIDINE KINASE RCSC"/>
    <property type="match status" value="1"/>
</dbReference>
<evidence type="ECO:0000256" key="2">
    <source>
        <dbReference type="ARBA" id="ARBA00012438"/>
    </source>
</evidence>
<dbReference type="SUPFAM" id="SSF47384">
    <property type="entry name" value="Homodimeric domain of signal transducing histidine kinase"/>
    <property type="match status" value="1"/>
</dbReference>
<keyword evidence="6" id="KW-0902">Two-component regulatory system</keyword>
<dbReference type="Gene3D" id="3.30.565.10">
    <property type="entry name" value="Histidine kinase-like ATPase, C-terminal domain"/>
    <property type="match status" value="1"/>
</dbReference>
<dbReference type="FunFam" id="3.30.565.10:FF:000006">
    <property type="entry name" value="Sensor histidine kinase WalK"/>
    <property type="match status" value="1"/>
</dbReference>
<evidence type="ECO:0000256" key="3">
    <source>
        <dbReference type="ARBA" id="ARBA00022553"/>
    </source>
</evidence>
<reference evidence="9 10" key="1">
    <citation type="journal article" date="2016" name="Nat. Commun.">
        <title>Thousands of microbial genomes shed light on interconnected biogeochemical processes in an aquifer system.</title>
        <authorList>
            <person name="Anantharaman K."/>
            <person name="Brown C.T."/>
            <person name="Hug L.A."/>
            <person name="Sharon I."/>
            <person name="Castelle C.J."/>
            <person name="Probst A.J."/>
            <person name="Thomas B.C."/>
            <person name="Singh A."/>
            <person name="Wilkins M.J."/>
            <person name="Karaoz U."/>
            <person name="Brodie E.L."/>
            <person name="Williams K.H."/>
            <person name="Hubbard S.S."/>
            <person name="Banfield J.F."/>
        </authorList>
    </citation>
    <scope>NUCLEOTIDE SEQUENCE [LARGE SCALE GENOMIC DNA]</scope>
</reference>
<dbReference type="EMBL" id="MEUV01000043">
    <property type="protein sequence ID" value="OGC45331.1"/>
    <property type="molecule type" value="Genomic_DNA"/>
</dbReference>
<dbReference type="InterPro" id="IPR036097">
    <property type="entry name" value="HisK_dim/P_sf"/>
</dbReference>
<evidence type="ECO:0000256" key="5">
    <source>
        <dbReference type="ARBA" id="ARBA00022777"/>
    </source>
</evidence>
<protein>
    <recommendedName>
        <fullName evidence="2">histidine kinase</fullName>
        <ecNumber evidence="2">2.7.13.3</ecNumber>
    </recommendedName>
</protein>
<keyword evidence="7" id="KW-0472">Membrane</keyword>
<evidence type="ECO:0000313" key="10">
    <source>
        <dbReference type="Proteomes" id="UP000178615"/>
    </source>
</evidence>
<keyword evidence="3" id="KW-0597">Phosphoprotein</keyword>
<dbReference type="InterPro" id="IPR003661">
    <property type="entry name" value="HisK_dim/P_dom"/>
</dbReference>
<dbReference type="PANTHER" id="PTHR43711">
    <property type="entry name" value="TWO-COMPONENT HISTIDINE KINASE"/>
    <property type="match status" value="1"/>
</dbReference>
<organism evidence="9 10">
    <name type="scientific">candidate division WWE3 bacterium RBG_19FT_COMBO_34_6</name>
    <dbReference type="NCBI Taxonomy" id="1802612"/>
    <lineage>
        <taxon>Bacteria</taxon>
        <taxon>Katanobacteria</taxon>
    </lineage>
</organism>
<dbReference type="SUPFAM" id="SSF55874">
    <property type="entry name" value="ATPase domain of HSP90 chaperone/DNA topoisomerase II/histidine kinase"/>
    <property type="match status" value="1"/>
</dbReference>
<dbReference type="PRINTS" id="PR00344">
    <property type="entry name" value="BCTRLSENSOR"/>
</dbReference>
<feature type="transmembrane region" description="Helical" evidence="7">
    <location>
        <begin position="6"/>
        <end position="26"/>
    </location>
</feature>
<evidence type="ECO:0000256" key="6">
    <source>
        <dbReference type="ARBA" id="ARBA00023012"/>
    </source>
</evidence>
<dbReference type="GO" id="GO:0000155">
    <property type="term" value="F:phosphorelay sensor kinase activity"/>
    <property type="evidence" value="ECO:0007669"/>
    <property type="project" value="InterPro"/>
</dbReference>
<dbReference type="PROSITE" id="PS50109">
    <property type="entry name" value="HIS_KIN"/>
    <property type="match status" value="1"/>
</dbReference>
<comment type="catalytic activity">
    <reaction evidence="1">
        <text>ATP + protein L-histidine = ADP + protein N-phospho-L-histidine.</text>
        <dbReference type="EC" id="2.7.13.3"/>
    </reaction>
</comment>
<keyword evidence="7" id="KW-0812">Transmembrane</keyword>
<gene>
    <name evidence="9" type="ORF">A2V49_03150</name>
</gene>
<dbReference type="InterPro" id="IPR004358">
    <property type="entry name" value="Sig_transdc_His_kin-like_C"/>
</dbReference>
<evidence type="ECO:0000256" key="1">
    <source>
        <dbReference type="ARBA" id="ARBA00000085"/>
    </source>
</evidence>
<dbReference type="Proteomes" id="UP000178615">
    <property type="component" value="Unassembled WGS sequence"/>
</dbReference>